<dbReference type="EMBL" id="WBOS01000005">
    <property type="protein sequence ID" value="KAB2334716.1"/>
    <property type="molecule type" value="Genomic_DNA"/>
</dbReference>
<keyword evidence="1" id="KW-1133">Transmembrane helix</keyword>
<organism evidence="2 3">
    <name type="scientific">Cytobacillus depressus</name>
    <dbReference type="NCBI Taxonomy" id="1602942"/>
    <lineage>
        <taxon>Bacteria</taxon>
        <taxon>Bacillati</taxon>
        <taxon>Bacillota</taxon>
        <taxon>Bacilli</taxon>
        <taxon>Bacillales</taxon>
        <taxon>Bacillaceae</taxon>
        <taxon>Cytobacillus</taxon>
    </lineage>
</organism>
<gene>
    <name evidence="2" type="ORF">F7731_13150</name>
</gene>
<proteinExistence type="predicted"/>
<keyword evidence="3" id="KW-1185">Reference proteome</keyword>
<dbReference type="AlphaFoldDB" id="A0A6L3V3V1"/>
<keyword evidence="1" id="KW-0472">Membrane</keyword>
<protein>
    <submittedName>
        <fullName evidence="2">Uncharacterized protein</fullName>
    </submittedName>
</protein>
<dbReference type="RefSeq" id="WP_151535252.1">
    <property type="nucleotide sequence ID" value="NZ_WBOS01000005.1"/>
</dbReference>
<reference evidence="2 3" key="1">
    <citation type="journal article" date="2016" name="Antonie Van Leeuwenhoek">
        <title>Bacillus depressus sp. nov., isolated from soil of a sunflower field.</title>
        <authorList>
            <person name="Wei X."/>
            <person name="Xin D."/>
            <person name="Xin Y."/>
            <person name="Zhang H."/>
            <person name="Wang T."/>
            <person name="Zhang J."/>
        </authorList>
    </citation>
    <scope>NUCLEOTIDE SEQUENCE [LARGE SCALE GENOMIC DNA]</scope>
    <source>
        <strain evidence="2 3">BZ1</strain>
    </source>
</reference>
<keyword evidence="1" id="KW-0812">Transmembrane</keyword>
<name>A0A6L3V3V1_9BACI</name>
<evidence type="ECO:0000313" key="2">
    <source>
        <dbReference type="EMBL" id="KAB2334716.1"/>
    </source>
</evidence>
<dbReference type="Proteomes" id="UP000481030">
    <property type="component" value="Unassembled WGS sequence"/>
</dbReference>
<evidence type="ECO:0000256" key="1">
    <source>
        <dbReference type="SAM" id="Phobius"/>
    </source>
</evidence>
<accession>A0A6L3V3V1</accession>
<sequence length="83" mass="9134">MYYLRGRPNYYRGDERFLGFLFGAPFVGGLLGGLIGGGIAGFGTAALLANRPYPYPYPVPYPVFPPYGYGQYPPGNGFGYPYY</sequence>
<comment type="caution">
    <text evidence="2">The sequence shown here is derived from an EMBL/GenBank/DDBJ whole genome shotgun (WGS) entry which is preliminary data.</text>
</comment>
<evidence type="ECO:0000313" key="3">
    <source>
        <dbReference type="Proteomes" id="UP000481030"/>
    </source>
</evidence>
<feature type="transmembrane region" description="Helical" evidence="1">
    <location>
        <begin position="20"/>
        <end position="48"/>
    </location>
</feature>